<evidence type="ECO:0000256" key="1">
    <source>
        <dbReference type="ARBA" id="ARBA00001947"/>
    </source>
</evidence>
<organism evidence="6 7">
    <name type="scientific">Chytriomyces confervae</name>
    <dbReference type="NCBI Taxonomy" id="246404"/>
    <lineage>
        <taxon>Eukaryota</taxon>
        <taxon>Fungi</taxon>
        <taxon>Fungi incertae sedis</taxon>
        <taxon>Chytridiomycota</taxon>
        <taxon>Chytridiomycota incertae sedis</taxon>
        <taxon>Chytridiomycetes</taxon>
        <taxon>Chytridiales</taxon>
        <taxon>Chytriomycetaceae</taxon>
        <taxon>Chytriomyces</taxon>
    </lineage>
</organism>
<reference evidence="6 7" key="1">
    <citation type="journal article" date="2019" name="Sci. Rep.">
        <title>Comparative genomics of chytrid fungi reveal insights into the obligate biotrophic and pathogenic lifestyle of Synchytrium endobioticum.</title>
        <authorList>
            <person name="van de Vossenberg B.T.L.H."/>
            <person name="Warris S."/>
            <person name="Nguyen H.D.T."/>
            <person name="van Gent-Pelzer M.P.E."/>
            <person name="Joly D.L."/>
            <person name="van de Geest H.C."/>
            <person name="Bonants P.J.M."/>
            <person name="Smith D.S."/>
            <person name="Levesque C.A."/>
            <person name="van der Lee T.A.J."/>
        </authorList>
    </citation>
    <scope>NUCLEOTIDE SEQUENCE [LARGE SCALE GENOMIC DNA]</scope>
    <source>
        <strain evidence="6 7">CBS 675.73</strain>
    </source>
</reference>
<keyword evidence="4" id="KW-0862">Zinc</keyword>
<dbReference type="InterPro" id="IPR006680">
    <property type="entry name" value="Amidohydro-rel"/>
</dbReference>
<name>A0A507E6G4_9FUNG</name>
<dbReference type="AlphaFoldDB" id="A0A507E6G4"/>
<protein>
    <submittedName>
        <fullName evidence="6">Guanine deaminase</fullName>
    </submittedName>
</protein>
<evidence type="ECO:0000256" key="3">
    <source>
        <dbReference type="ARBA" id="ARBA00022801"/>
    </source>
</evidence>
<evidence type="ECO:0000313" key="6">
    <source>
        <dbReference type="EMBL" id="TPX59669.1"/>
    </source>
</evidence>
<dbReference type="InterPro" id="IPR032466">
    <property type="entry name" value="Metal_Hydrolase"/>
</dbReference>
<comment type="caution">
    <text evidence="6">The sequence shown here is derived from an EMBL/GenBank/DDBJ whole genome shotgun (WGS) entry which is preliminary data.</text>
</comment>
<evidence type="ECO:0000256" key="2">
    <source>
        <dbReference type="ARBA" id="ARBA00022723"/>
    </source>
</evidence>
<dbReference type="SUPFAM" id="SSF51338">
    <property type="entry name" value="Composite domain of metallo-dependent hydrolases"/>
    <property type="match status" value="1"/>
</dbReference>
<dbReference type="STRING" id="246404.A0A507E6G4"/>
<feature type="domain" description="Amidohydrolase-related" evidence="5">
    <location>
        <begin position="82"/>
        <end position="481"/>
    </location>
</feature>
<proteinExistence type="predicted"/>
<keyword evidence="2" id="KW-0479">Metal-binding</keyword>
<accession>A0A507E6G4</accession>
<dbReference type="GO" id="GO:0008892">
    <property type="term" value="F:guanine deaminase activity"/>
    <property type="evidence" value="ECO:0007669"/>
    <property type="project" value="TreeGrafter"/>
</dbReference>
<dbReference type="GO" id="GO:0005829">
    <property type="term" value="C:cytosol"/>
    <property type="evidence" value="ECO:0007669"/>
    <property type="project" value="TreeGrafter"/>
</dbReference>
<evidence type="ECO:0000259" key="5">
    <source>
        <dbReference type="Pfam" id="PF01979"/>
    </source>
</evidence>
<dbReference type="Gene3D" id="3.20.20.140">
    <property type="entry name" value="Metal-dependent hydrolases"/>
    <property type="match status" value="1"/>
</dbReference>
<dbReference type="Proteomes" id="UP000320333">
    <property type="component" value="Unassembled WGS sequence"/>
</dbReference>
<keyword evidence="7" id="KW-1185">Reference proteome</keyword>
<dbReference type="GO" id="GO:0008270">
    <property type="term" value="F:zinc ion binding"/>
    <property type="evidence" value="ECO:0007669"/>
    <property type="project" value="TreeGrafter"/>
</dbReference>
<comment type="cofactor">
    <cofactor evidence="1">
        <name>Zn(2+)</name>
        <dbReference type="ChEBI" id="CHEBI:29105"/>
    </cofactor>
</comment>
<gene>
    <name evidence="6" type="primary">GUD1</name>
    <name evidence="6" type="ORF">CcCBS67573_g09069</name>
</gene>
<dbReference type="GO" id="GO:0046098">
    <property type="term" value="P:guanine metabolic process"/>
    <property type="evidence" value="ECO:0007669"/>
    <property type="project" value="TreeGrafter"/>
</dbReference>
<dbReference type="OrthoDB" id="194468at2759"/>
<dbReference type="InterPro" id="IPR011059">
    <property type="entry name" value="Metal-dep_hydrolase_composite"/>
</dbReference>
<sequence length="484" mass="53033">MGLIVLGPLIQCVGGPRDRRLEIVPHACIHVGNDGVIESIEAGHHTHTDSEVSVLPTDSMTHYNSPDPQQQHTVVTVQWPQFIVPGFVDLHLHAPQLPQAGTQMHVPLETWLRETTIPREARFGNVEWAQKVWQKLVRKTLSNGTSTAVYFASKHAQSALLLAEECLQRGQRAFVGKVCMDNKDMCLCQATAQKDSSVSLSEPCVCTESTQESVEETRHFIQEMASLHNTQTNNNDPLVQAVITPRFVPSCSPELLTKLGQLTQEYKIHVQSHAWESDWQVLYGEETRNARDLDIFLSHNLVSPKGTVLAHAVHANDSEITRLAETGVGVAHCPLSNAFFANGIMPARLMLDAGVAVGLGTDIGGAWSASILDSCRQAITSSRILRDGVGKLRGGKPCEHAAEINHIDAFWMATVGGALALGRKGGIQVGAKFDALVIDVENESNIDYFHELDTPEDLFQKFVALGDDRNIRQVFVDGKCVLAK</sequence>
<dbReference type="PANTHER" id="PTHR11271:SF6">
    <property type="entry name" value="GUANINE DEAMINASE"/>
    <property type="match status" value="1"/>
</dbReference>
<dbReference type="Gene3D" id="2.30.40.10">
    <property type="entry name" value="Urease, subunit C, domain 1"/>
    <property type="match status" value="1"/>
</dbReference>
<dbReference type="SUPFAM" id="SSF51556">
    <property type="entry name" value="Metallo-dependent hydrolases"/>
    <property type="match status" value="1"/>
</dbReference>
<evidence type="ECO:0000256" key="4">
    <source>
        <dbReference type="ARBA" id="ARBA00022833"/>
    </source>
</evidence>
<evidence type="ECO:0000313" key="7">
    <source>
        <dbReference type="Proteomes" id="UP000320333"/>
    </source>
</evidence>
<dbReference type="Pfam" id="PF01979">
    <property type="entry name" value="Amidohydro_1"/>
    <property type="match status" value="1"/>
</dbReference>
<dbReference type="EMBL" id="QEAP01000710">
    <property type="protein sequence ID" value="TPX59669.1"/>
    <property type="molecule type" value="Genomic_DNA"/>
</dbReference>
<dbReference type="InterPro" id="IPR051607">
    <property type="entry name" value="Metallo-dep_hydrolases"/>
</dbReference>
<keyword evidence="3" id="KW-0378">Hydrolase</keyword>
<dbReference type="PANTHER" id="PTHR11271">
    <property type="entry name" value="GUANINE DEAMINASE"/>
    <property type="match status" value="1"/>
</dbReference>